<dbReference type="InterPro" id="IPR001647">
    <property type="entry name" value="HTH_TetR"/>
</dbReference>
<feature type="domain" description="HTH tetR-type" evidence="6">
    <location>
        <begin position="270"/>
        <end position="330"/>
    </location>
</feature>
<feature type="DNA-binding region" description="H-T-H motif" evidence="4">
    <location>
        <begin position="98"/>
        <end position="117"/>
    </location>
</feature>
<feature type="DNA-binding region" description="H-T-H motif" evidence="4">
    <location>
        <begin position="293"/>
        <end position="312"/>
    </location>
</feature>
<dbReference type="PRINTS" id="PR00455">
    <property type="entry name" value="HTHTETR"/>
</dbReference>
<evidence type="ECO:0000256" key="1">
    <source>
        <dbReference type="ARBA" id="ARBA00023015"/>
    </source>
</evidence>
<organism evidence="7 8">
    <name type="scientific">Micromonospora solifontis</name>
    <dbReference type="NCBI Taxonomy" id="2487138"/>
    <lineage>
        <taxon>Bacteria</taxon>
        <taxon>Bacillati</taxon>
        <taxon>Actinomycetota</taxon>
        <taxon>Actinomycetes</taxon>
        <taxon>Micromonosporales</taxon>
        <taxon>Micromonosporaceae</taxon>
        <taxon>Micromonospora</taxon>
    </lineage>
</organism>
<reference evidence="7 8" key="1">
    <citation type="submission" date="2018-11" db="EMBL/GenBank/DDBJ databases">
        <title>Micromonospora sp. PPF5-17, a new actinomycetes isolated from a hot spring soil.</title>
        <authorList>
            <person name="Thawai C."/>
        </authorList>
    </citation>
    <scope>NUCLEOTIDE SEQUENCE [LARGE SCALE GENOMIC DNA]</scope>
    <source>
        <strain evidence="7 8">PPF5-17</strain>
    </source>
</reference>
<evidence type="ECO:0000256" key="5">
    <source>
        <dbReference type="SAM" id="MobiDB-lite"/>
    </source>
</evidence>
<protein>
    <submittedName>
        <fullName evidence="7">TetR/AcrR family transcriptional regulator</fullName>
    </submittedName>
</protein>
<dbReference type="Gene3D" id="1.10.357.10">
    <property type="entry name" value="Tetracycline Repressor, domain 2"/>
    <property type="match status" value="2"/>
</dbReference>
<comment type="caution">
    <text evidence="7">The sequence shown here is derived from an EMBL/GenBank/DDBJ whole genome shotgun (WGS) entry which is preliminary data.</text>
</comment>
<dbReference type="Pfam" id="PF00440">
    <property type="entry name" value="TetR_N"/>
    <property type="match status" value="2"/>
</dbReference>
<keyword evidence="8" id="KW-1185">Reference proteome</keyword>
<accession>A0ABX9WCZ1</accession>
<feature type="region of interest" description="Disordered" evidence="5">
    <location>
        <begin position="1"/>
        <end position="75"/>
    </location>
</feature>
<dbReference type="PANTHER" id="PTHR30055:SF234">
    <property type="entry name" value="HTH-TYPE TRANSCRIPTIONAL REGULATOR BETI"/>
    <property type="match status" value="1"/>
</dbReference>
<evidence type="ECO:0000256" key="4">
    <source>
        <dbReference type="PROSITE-ProRule" id="PRU00335"/>
    </source>
</evidence>
<dbReference type="EMBL" id="RJLN01000054">
    <property type="protein sequence ID" value="RNL96991.1"/>
    <property type="molecule type" value="Genomic_DNA"/>
</dbReference>
<proteinExistence type="predicted"/>
<name>A0ABX9WCZ1_9ACTN</name>
<dbReference type="Gene3D" id="1.10.10.60">
    <property type="entry name" value="Homeodomain-like"/>
    <property type="match status" value="2"/>
</dbReference>
<evidence type="ECO:0000256" key="2">
    <source>
        <dbReference type="ARBA" id="ARBA00023125"/>
    </source>
</evidence>
<evidence type="ECO:0000259" key="6">
    <source>
        <dbReference type="PROSITE" id="PS50977"/>
    </source>
</evidence>
<dbReference type="Proteomes" id="UP000280698">
    <property type="component" value="Unassembled WGS sequence"/>
</dbReference>
<keyword evidence="3" id="KW-0804">Transcription</keyword>
<feature type="compositionally biased region" description="Basic and acidic residues" evidence="5">
    <location>
        <begin position="44"/>
        <end position="54"/>
    </location>
</feature>
<evidence type="ECO:0000313" key="8">
    <source>
        <dbReference type="Proteomes" id="UP000280698"/>
    </source>
</evidence>
<gene>
    <name evidence="7" type="ORF">EFE23_18550</name>
</gene>
<dbReference type="InterPro" id="IPR009057">
    <property type="entry name" value="Homeodomain-like_sf"/>
</dbReference>
<feature type="domain" description="HTH tetR-type" evidence="6">
    <location>
        <begin position="75"/>
        <end position="135"/>
    </location>
</feature>
<keyword evidence="1" id="KW-0805">Transcription regulation</keyword>
<evidence type="ECO:0000313" key="7">
    <source>
        <dbReference type="EMBL" id="RNL96991.1"/>
    </source>
</evidence>
<feature type="compositionally biased region" description="Low complexity" evidence="5">
    <location>
        <begin position="55"/>
        <end position="70"/>
    </location>
</feature>
<evidence type="ECO:0000256" key="3">
    <source>
        <dbReference type="ARBA" id="ARBA00023163"/>
    </source>
</evidence>
<feature type="compositionally biased region" description="Basic residues" evidence="5">
    <location>
        <begin position="11"/>
        <end position="20"/>
    </location>
</feature>
<dbReference type="InterPro" id="IPR050109">
    <property type="entry name" value="HTH-type_TetR-like_transc_reg"/>
</dbReference>
<dbReference type="PROSITE" id="PS50977">
    <property type="entry name" value="HTH_TETR_2"/>
    <property type="match status" value="2"/>
</dbReference>
<dbReference type="SUPFAM" id="SSF46689">
    <property type="entry name" value="Homeodomain-like"/>
    <property type="match status" value="2"/>
</dbReference>
<feature type="compositionally biased region" description="Gly residues" evidence="5">
    <location>
        <begin position="1"/>
        <end position="10"/>
    </location>
</feature>
<sequence>MGHRGAGPGHGHLRPAARRLHLPDRVLHRPRLAGLPRRAQLGRHQQDHEGDHRPVAAAGRAVTAYATPPRGTRPRNRRELILAAATDLFHRRGYGQLTMGDLAEAVGVGPSALYRHVSGKQQLLREVLTGGLAPVRALLADLDLTDRATALRRLGSLALDHRQLGLLWQREARHLTPGDRTAFRAELHEVGALLTRQVRVVRPALDPAAAELLAWAMISVLTSVSFHRIDLPRPDYDDLLAQLCGAVLDAPLPDPGTSPPAPEPAGLVPASRREALLIEAVRMFAAHGYTEVGIEEIAAAVGIAGPSVYHHFPSKADLLVTALRRGAGVLLTDVATAYRTAHDAADGLRVLVRGYVGFTQAQHDLVDLLITEVEHLPEVERGNSRQAQHEYIGEWVHLLRADRPGLDPAAARVRVQAVLSVANDAARTRRVRAYPVLPAALEAIAVHLLRLP</sequence>
<keyword evidence="2 4" id="KW-0238">DNA-binding</keyword>
<dbReference type="PANTHER" id="PTHR30055">
    <property type="entry name" value="HTH-TYPE TRANSCRIPTIONAL REGULATOR RUTR"/>
    <property type="match status" value="1"/>
</dbReference>